<dbReference type="InterPro" id="IPR011006">
    <property type="entry name" value="CheY-like_superfamily"/>
</dbReference>
<dbReference type="SUPFAM" id="SSF52172">
    <property type="entry name" value="CheY-like"/>
    <property type="match status" value="1"/>
</dbReference>
<accession>A0A1F5ZRQ6</accession>
<keyword evidence="5" id="KW-0804">Transcription</keyword>
<dbReference type="AlphaFoldDB" id="A0A1F5ZRQ6"/>
<evidence type="ECO:0000256" key="3">
    <source>
        <dbReference type="ARBA" id="ARBA00023015"/>
    </source>
</evidence>
<evidence type="ECO:0000256" key="2">
    <source>
        <dbReference type="ARBA" id="ARBA00023012"/>
    </source>
</evidence>
<dbReference type="SMART" id="SM00448">
    <property type="entry name" value="REC"/>
    <property type="match status" value="1"/>
</dbReference>
<evidence type="ECO:0000256" key="7">
    <source>
        <dbReference type="PROSITE-ProRule" id="PRU01091"/>
    </source>
</evidence>
<dbReference type="STRING" id="1798375.A2773_04385"/>
<keyword evidence="1 6" id="KW-0597">Phosphoprotein</keyword>
<evidence type="ECO:0000256" key="5">
    <source>
        <dbReference type="ARBA" id="ARBA00023163"/>
    </source>
</evidence>
<keyword evidence="3" id="KW-0805">Transcription regulation</keyword>
<comment type="caution">
    <text evidence="10">The sequence shown here is derived from an EMBL/GenBank/DDBJ whole genome shotgun (WGS) entry which is preliminary data.</text>
</comment>
<keyword evidence="4 7" id="KW-0238">DNA-binding</keyword>
<dbReference type="CDD" id="cd00383">
    <property type="entry name" value="trans_reg_C"/>
    <property type="match status" value="1"/>
</dbReference>
<dbReference type="PANTHER" id="PTHR48111">
    <property type="entry name" value="REGULATOR OF RPOS"/>
    <property type="match status" value="1"/>
</dbReference>
<dbReference type="CDD" id="cd17574">
    <property type="entry name" value="REC_OmpR"/>
    <property type="match status" value="1"/>
</dbReference>
<reference evidence="10 11" key="1">
    <citation type="journal article" date="2016" name="Nat. Commun.">
        <title>Thousands of microbial genomes shed light on interconnected biogeochemical processes in an aquifer system.</title>
        <authorList>
            <person name="Anantharaman K."/>
            <person name="Brown C.T."/>
            <person name="Hug L.A."/>
            <person name="Sharon I."/>
            <person name="Castelle C.J."/>
            <person name="Probst A.J."/>
            <person name="Thomas B.C."/>
            <person name="Singh A."/>
            <person name="Wilkins M.J."/>
            <person name="Karaoz U."/>
            <person name="Brodie E.L."/>
            <person name="Williams K.H."/>
            <person name="Hubbard S.S."/>
            <person name="Banfield J.F."/>
        </authorList>
    </citation>
    <scope>NUCLEOTIDE SEQUENCE [LARGE SCALE GENOMIC DNA]</scope>
</reference>
<evidence type="ECO:0000256" key="1">
    <source>
        <dbReference type="ARBA" id="ARBA00022553"/>
    </source>
</evidence>
<dbReference type="Gene3D" id="1.10.10.10">
    <property type="entry name" value="Winged helix-like DNA-binding domain superfamily/Winged helix DNA-binding domain"/>
    <property type="match status" value="1"/>
</dbReference>
<dbReference type="PANTHER" id="PTHR48111:SF1">
    <property type="entry name" value="TWO-COMPONENT RESPONSE REGULATOR ORR33"/>
    <property type="match status" value="1"/>
</dbReference>
<evidence type="ECO:0000259" key="8">
    <source>
        <dbReference type="PROSITE" id="PS50110"/>
    </source>
</evidence>
<evidence type="ECO:0008006" key="12">
    <source>
        <dbReference type="Google" id="ProtNLM"/>
    </source>
</evidence>
<dbReference type="Pfam" id="PF00486">
    <property type="entry name" value="Trans_reg_C"/>
    <property type="match status" value="1"/>
</dbReference>
<proteinExistence type="predicted"/>
<dbReference type="Gene3D" id="6.10.250.690">
    <property type="match status" value="1"/>
</dbReference>
<dbReference type="GO" id="GO:0006355">
    <property type="term" value="P:regulation of DNA-templated transcription"/>
    <property type="evidence" value="ECO:0007669"/>
    <property type="project" value="InterPro"/>
</dbReference>
<dbReference type="InterPro" id="IPR001789">
    <property type="entry name" value="Sig_transdc_resp-reg_receiver"/>
</dbReference>
<feature type="modified residue" description="4-aspartylphosphate" evidence="6">
    <location>
        <position position="53"/>
    </location>
</feature>
<gene>
    <name evidence="10" type="ORF">A2773_04385</name>
</gene>
<organism evidence="10 11">
    <name type="scientific">Candidatus Gottesmanbacteria bacterium RIFCSPHIGHO2_01_FULL_39_10</name>
    <dbReference type="NCBI Taxonomy" id="1798375"/>
    <lineage>
        <taxon>Bacteria</taxon>
        <taxon>Candidatus Gottesmaniibacteriota</taxon>
    </lineage>
</organism>
<evidence type="ECO:0000313" key="10">
    <source>
        <dbReference type="EMBL" id="OGG15101.1"/>
    </source>
</evidence>
<evidence type="ECO:0000313" key="11">
    <source>
        <dbReference type="Proteomes" id="UP000177383"/>
    </source>
</evidence>
<dbReference type="PROSITE" id="PS51755">
    <property type="entry name" value="OMPR_PHOB"/>
    <property type="match status" value="1"/>
</dbReference>
<feature type="domain" description="OmpR/PhoB-type" evidence="9">
    <location>
        <begin position="125"/>
        <end position="223"/>
    </location>
</feature>
<evidence type="ECO:0000256" key="4">
    <source>
        <dbReference type="ARBA" id="ARBA00023125"/>
    </source>
</evidence>
<dbReference type="GO" id="GO:0032993">
    <property type="term" value="C:protein-DNA complex"/>
    <property type="evidence" value="ECO:0007669"/>
    <property type="project" value="TreeGrafter"/>
</dbReference>
<dbReference type="Pfam" id="PF00072">
    <property type="entry name" value="Response_reg"/>
    <property type="match status" value="1"/>
</dbReference>
<name>A0A1F5ZRQ6_9BACT</name>
<dbReference type="SMART" id="SM00862">
    <property type="entry name" value="Trans_reg_C"/>
    <property type="match status" value="1"/>
</dbReference>
<dbReference type="InterPro" id="IPR036388">
    <property type="entry name" value="WH-like_DNA-bd_sf"/>
</dbReference>
<evidence type="ECO:0000259" key="9">
    <source>
        <dbReference type="PROSITE" id="PS51755"/>
    </source>
</evidence>
<sequence length="223" mass="25448">MVKLILTIEDDSDLRKFIKELLLDNGYQAIDAGDGVKALEIIEDQRPDLVILDLGLPNLSGESVLSEIRKKHPDLSVIILTAKNEVEDIVRGFKLGADDYLTKPFKGEELLARIKARLRHLEFDGSKLQVGDLVLHTKTFEVKRGDKSISLSHKEYELLQYLMINAGRVLTRDMILQRIWLNVDYIEPRVVDVYIGYLRKKIDSGAEKQLINTVRGFGYVIKE</sequence>
<dbReference type="PROSITE" id="PS50110">
    <property type="entry name" value="RESPONSE_REGULATORY"/>
    <property type="match status" value="1"/>
</dbReference>
<dbReference type="EMBL" id="MFJE01000005">
    <property type="protein sequence ID" value="OGG15101.1"/>
    <property type="molecule type" value="Genomic_DNA"/>
</dbReference>
<dbReference type="GO" id="GO:0005829">
    <property type="term" value="C:cytosol"/>
    <property type="evidence" value="ECO:0007669"/>
    <property type="project" value="TreeGrafter"/>
</dbReference>
<dbReference type="Gene3D" id="3.40.50.2300">
    <property type="match status" value="1"/>
</dbReference>
<protein>
    <recommendedName>
        <fullName evidence="12">DNA-binding response regulator</fullName>
    </recommendedName>
</protein>
<dbReference type="GO" id="GO:0000156">
    <property type="term" value="F:phosphorelay response regulator activity"/>
    <property type="evidence" value="ECO:0007669"/>
    <property type="project" value="TreeGrafter"/>
</dbReference>
<dbReference type="InterPro" id="IPR001867">
    <property type="entry name" value="OmpR/PhoB-type_DNA-bd"/>
</dbReference>
<feature type="domain" description="Response regulatory" evidence="8">
    <location>
        <begin position="4"/>
        <end position="118"/>
    </location>
</feature>
<dbReference type="GO" id="GO:0000976">
    <property type="term" value="F:transcription cis-regulatory region binding"/>
    <property type="evidence" value="ECO:0007669"/>
    <property type="project" value="TreeGrafter"/>
</dbReference>
<keyword evidence="2" id="KW-0902">Two-component regulatory system</keyword>
<feature type="DNA-binding region" description="OmpR/PhoB-type" evidence="7">
    <location>
        <begin position="125"/>
        <end position="223"/>
    </location>
</feature>
<dbReference type="FunFam" id="1.10.10.10:FF:000005">
    <property type="entry name" value="Two-component system response regulator"/>
    <property type="match status" value="1"/>
</dbReference>
<evidence type="ECO:0000256" key="6">
    <source>
        <dbReference type="PROSITE-ProRule" id="PRU00169"/>
    </source>
</evidence>
<dbReference type="Proteomes" id="UP000177383">
    <property type="component" value="Unassembled WGS sequence"/>
</dbReference>
<dbReference type="InterPro" id="IPR039420">
    <property type="entry name" value="WalR-like"/>
</dbReference>